<sequence length="316" mass="33153">MLWDSGQAGALLYPRKPVLSEVEGSAQIIDGRAIAAQVRAEVAERARKLAEHGVIPGLAFVLAGENPSSISYVRSKGDAAEDAGIFSETFHFSESISQEQLISRIIDVEEDSRFHAVLVQLPLPPNLDESAVVNAIDPTKDVDGITAVNLGRLLRGEPCSHPATPAGVIELLHRSGNPPEGKHVVVCGRSNIVGKPLAGILMQKNPRANATVTVCHTGTSNLAGFTRQADILVAAMGSPAAITADMVKPGAVVIDVGNNWVKDPSRKSGRRLVGDVDFDGVSRVAAAITPVPGGVGPMTITMLLHNTLIAARQQTG</sequence>
<comment type="caution">
    <text evidence="10">The sequence shown here is derived from an EMBL/GenBank/DDBJ whole genome shotgun (WGS) entry which is preliminary data.</text>
</comment>
<feature type="domain" description="Tetrahydrofolate dehydrogenase/cyclohydrolase catalytic" evidence="8">
    <location>
        <begin position="29"/>
        <end position="143"/>
    </location>
</feature>
<dbReference type="HAMAP" id="MF_01576">
    <property type="entry name" value="THF_DHG_CYH"/>
    <property type="match status" value="1"/>
</dbReference>
<dbReference type="Pfam" id="PF00763">
    <property type="entry name" value="THF_DHG_CYH"/>
    <property type="match status" value="1"/>
</dbReference>
<dbReference type="FunFam" id="3.40.50.10860:FF:000005">
    <property type="entry name" value="C-1-tetrahydrofolate synthase, cytoplasmic, putative"/>
    <property type="match status" value="1"/>
</dbReference>
<dbReference type="PROSITE" id="PS00767">
    <property type="entry name" value="THF_DHG_CYH_2"/>
    <property type="match status" value="1"/>
</dbReference>
<dbReference type="CDD" id="cd01080">
    <property type="entry name" value="NAD_bind_m-THF_DH_Cyclohyd"/>
    <property type="match status" value="1"/>
</dbReference>
<dbReference type="SUPFAM" id="SSF51735">
    <property type="entry name" value="NAD(P)-binding Rossmann-fold domains"/>
    <property type="match status" value="1"/>
</dbReference>
<dbReference type="GO" id="GO:0004488">
    <property type="term" value="F:methylenetetrahydrofolate dehydrogenase (NADP+) activity"/>
    <property type="evidence" value="ECO:0007669"/>
    <property type="project" value="InterPro"/>
</dbReference>
<dbReference type="InterPro" id="IPR036291">
    <property type="entry name" value="NAD(P)-bd_dom_sf"/>
</dbReference>
<evidence type="ECO:0000256" key="4">
    <source>
        <dbReference type="ARBA" id="ARBA00022801"/>
    </source>
</evidence>
<evidence type="ECO:0000256" key="6">
    <source>
        <dbReference type="ARBA" id="ARBA00023002"/>
    </source>
</evidence>
<reference evidence="10" key="1">
    <citation type="journal article" date="2015" name="Nature">
        <title>Complex archaea that bridge the gap between prokaryotes and eukaryotes.</title>
        <authorList>
            <person name="Spang A."/>
            <person name="Saw J.H."/>
            <person name="Jorgensen S.L."/>
            <person name="Zaremba-Niedzwiedzka K."/>
            <person name="Martijn J."/>
            <person name="Lind A.E."/>
            <person name="van Eijk R."/>
            <person name="Schleper C."/>
            <person name="Guy L."/>
            <person name="Ettema T.J."/>
        </authorList>
    </citation>
    <scope>NUCLEOTIDE SEQUENCE</scope>
</reference>
<evidence type="ECO:0000313" key="10">
    <source>
        <dbReference type="EMBL" id="KKK59890.1"/>
    </source>
</evidence>
<dbReference type="SUPFAM" id="SSF53223">
    <property type="entry name" value="Aminoacid dehydrogenase-like, N-terminal domain"/>
    <property type="match status" value="1"/>
</dbReference>
<dbReference type="GO" id="GO:0004477">
    <property type="term" value="F:methenyltetrahydrofolate cyclohydrolase activity"/>
    <property type="evidence" value="ECO:0007669"/>
    <property type="project" value="TreeGrafter"/>
</dbReference>
<evidence type="ECO:0000259" key="9">
    <source>
        <dbReference type="Pfam" id="PF02882"/>
    </source>
</evidence>
<comment type="subunit">
    <text evidence="2">Homodimer.</text>
</comment>
<dbReference type="InterPro" id="IPR046346">
    <property type="entry name" value="Aminoacid_DH-like_N_sf"/>
</dbReference>
<evidence type="ECO:0000256" key="3">
    <source>
        <dbReference type="ARBA" id="ARBA00022563"/>
    </source>
</evidence>
<dbReference type="Gene3D" id="3.40.50.720">
    <property type="entry name" value="NAD(P)-binding Rossmann-like Domain"/>
    <property type="match status" value="1"/>
</dbReference>
<dbReference type="InterPro" id="IPR000672">
    <property type="entry name" value="THF_DH/CycHdrlase"/>
</dbReference>
<keyword evidence="6" id="KW-0560">Oxidoreductase</keyword>
<dbReference type="AlphaFoldDB" id="A0A0F8XG11"/>
<dbReference type="Gene3D" id="3.40.50.10860">
    <property type="entry name" value="Leucine Dehydrogenase, chain A, domain 1"/>
    <property type="match status" value="1"/>
</dbReference>
<evidence type="ECO:0000256" key="2">
    <source>
        <dbReference type="ARBA" id="ARBA00011738"/>
    </source>
</evidence>
<dbReference type="FunFam" id="3.40.50.720:FF:000189">
    <property type="entry name" value="Bifunctional protein FolD"/>
    <property type="match status" value="1"/>
</dbReference>
<evidence type="ECO:0000256" key="5">
    <source>
        <dbReference type="ARBA" id="ARBA00022857"/>
    </source>
</evidence>
<keyword evidence="4" id="KW-0378">Hydrolase</keyword>
<gene>
    <name evidence="10" type="ORF">LCGC14_3029840</name>
</gene>
<evidence type="ECO:0000256" key="7">
    <source>
        <dbReference type="ARBA" id="ARBA00023268"/>
    </source>
</evidence>
<dbReference type="PRINTS" id="PR00085">
    <property type="entry name" value="THFDHDRGNASE"/>
</dbReference>
<dbReference type="InterPro" id="IPR020631">
    <property type="entry name" value="THF_DH/CycHdrlase_NAD-bd_dom"/>
</dbReference>
<dbReference type="Pfam" id="PF02882">
    <property type="entry name" value="THF_DHG_CYH_C"/>
    <property type="match status" value="1"/>
</dbReference>
<dbReference type="InterPro" id="IPR020630">
    <property type="entry name" value="THF_DH/CycHdrlase_cat_dom"/>
</dbReference>
<accession>A0A0F8XG11</accession>
<keyword evidence="3" id="KW-0554">One-carbon metabolism</keyword>
<dbReference type="EMBL" id="LAZR01063237">
    <property type="protein sequence ID" value="KKK59890.1"/>
    <property type="molecule type" value="Genomic_DNA"/>
</dbReference>
<evidence type="ECO:0000256" key="1">
    <source>
        <dbReference type="ARBA" id="ARBA00004777"/>
    </source>
</evidence>
<dbReference type="InterPro" id="IPR020867">
    <property type="entry name" value="THF_DH/CycHdrlase_CS"/>
</dbReference>
<protein>
    <submittedName>
        <fullName evidence="10">Uncharacterized protein</fullName>
    </submittedName>
</protein>
<comment type="pathway">
    <text evidence="1">One-carbon metabolism; tetrahydrofolate interconversion.</text>
</comment>
<keyword evidence="5" id="KW-0521">NADP</keyword>
<evidence type="ECO:0000259" key="8">
    <source>
        <dbReference type="Pfam" id="PF00763"/>
    </source>
</evidence>
<dbReference type="PANTHER" id="PTHR48099:SF5">
    <property type="entry name" value="C-1-TETRAHYDROFOLATE SYNTHASE, CYTOPLASMIC"/>
    <property type="match status" value="1"/>
</dbReference>
<name>A0A0F8XG11_9ZZZZ</name>
<dbReference type="GO" id="GO:0005829">
    <property type="term" value="C:cytosol"/>
    <property type="evidence" value="ECO:0007669"/>
    <property type="project" value="TreeGrafter"/>
</dbReference>
<dbReference type="GO" id="GO:0035999">
    <property type="term" value="P:tetrahydrofolate interconversion"/>
    <property type="evidence" value="ECO:0007669"/>
    <property type="project" value="TreeGrafter"/>
</dbReference>
<feature type="domain" description="Tetrahydrofolate dehydrogenase/cyclohydrolase NAD(P)-binding" evidence="9">
    <location>
        <begin position="162"/>
        <end position="314"/>
    </location>
</feature>
<organism evidence="10">
    <name type="scientific">marine sediment metagenome</name>
    <dbReference type="NCBI Taxonomy" id="412755"/>
    <lineage>
        <taxon>unclassified sequences</taxon>
        <taxon>metagenomes</taxon>
        <taxon>ecological metagenomes</taxon>
    </lineage>
</organism>
<dbReference type="PANTHER" id="PTHR48099">
    <property type="entry name" value="C-1-TETRAHYDROFOLATE SYNTHASE, CYTOPLASMIC-RELATED"/>
    <property type="match status" value="1"/>
</dbReference>
<keyword evidence="7" id="KW-0511">Multifunctional enzyme</keyword>
<proteinExistence type="inferred from homology"/>